<feature type="domain" description="Alcohol dehydrogenase iron-type/glycerol dehydrogenase GldA" evidence="4">
    <location>
        <begin position="7"/>
        <end position="175"/>
    </location>
</feature>
<dbReference type="InterPro" id="IPR018211">
    <property type="entry name" value="ADH_Fe_CS"/>
</dbReference>
<dbReference type="Pfam" id="PF00465">
    <property type="entry name" value="Fe-ADH"/>
    <property type="match status" value="1"/>
</dbReference>
<keyword evidence="3 6" id="KW-0560">Oxidoreductase</keyword>
<dbReference type="RefSeq" id="WP_065546570.1">
    <property type="nucleotide sequence ID" value="NZ_CP016415.1"/>
</dbReference>
<dbReference type="GO" id="GO:0046872">
    <property type="term" value="F:metal ion binding"/>
    <property type="evidence" value="ECO:0007669"/>
    <property type="project" value="InterPro"/>
</dbReference>
<dbReference type="EMBL" id="CP016415">
    <property type="protein sequence ID" value="ANU38939.1"/>
    <property type="molecule type" value="Genomic_DNA"/>
</dbReference>
<dbReference type="PROSITE" id="PS00913">
    <property type="entry name" value="ADH_IRON_1"/>
    <property type="match status" value="1"/>
</dbReference>
<dbReference type="InterPro" id="IPR001670">
    <property type="entry name" value="ADH_Fe/GldA"/>
</dbReference>
<dbReference type="Gene3D" id="1.20.1090.10">
    <property type="entry name" value="Dehydroquinate synthase-like - alpha domain"/>
    <property type="match status" value="1"/>
</dbReference>
<dbReference type="FunFam" id="3.40.50.1970:FF:000003">
    <property type="entry name" value="Alcohol dehydrogenase, iron-containing"/>
    <property type="match status" value="1"/>
</dbReference>
<name>A0A1C7FIU8_9VIBR</name>
<evidence type="ECO:0000259" key="4">
    <source>
        <dbReference type="Pfam" id="PF00465"/>
    </source>
</evidence>
<dbReference type="PANTHER" id="PTHR11496">
    <property type="entry name" value="ALCOHOL DEHYDROGENASE"/>
    <property type="match status" value="1"/>
</dbReference>
<organism evidence="6 7">
    <name type="scientific">Vibrio scophthalmi</name>
    <dbReference type="NCBI Taxonomy" id="45658"/>
    <lineage>
        <taxon>Bacteria</taxon>
        <taxon>Pseudomonadati</taxon>
        <taxon>Pseudomonadota</taxon>
        <taxon>Gammaproteobacteria</taxon>
        <taxon>Vibrionales</taxon>
        <taxon>Vibrionaceae</taxon>
        <taxon>Vibrio</taxon>
    </lineage>
</organism>
<evidence type="ECO:0000256" key="3">
    <source>
        <dbReference type="ARBA" id="ARBA00023002"/>
    </source>
</evidence>
<reference evidence="6 7" key="1">
    <citation type="submission" date="2016-07" db="EMBL/GenBank/DDBJ databases">
        <title>Genome sequencing of Vibrio scophthalmi strain VS-05, an isolated from Paralichthys olivaceus.</title>
        <authorList>
            <person name="Han H.-J."/>
        </authorList>
    </citation>
    <scope>NUCLEOTIDE SEQUENCE [LARGE SCALE GENOMIC DNA]</scope>
    <source>
        <strain evidence="6 7">VS-05</strain>
    </source>
</reference>
<evidence type="ECO:0000313" key="6">
    <source>
        <dbReference type="EMBL" id="ANU38939.1"/>
    </source>
</evidence>
<dbReference type="GO" id="GO:0004022">
    <property type="term" value="F:alcohol dehydrogenase (NAD+) activity"/>
    <property type="evidence" value="ECO:0007669"/>
    <property type="project" value="TreeGrafter"/>
</dbReference>
<evidence type="ECO:0000256" key="1">
    <source>
        <dbReference type="ARBA" id="ARBA00001962"/>
    </source>
</evidence>
<dbReference type="InterPro" id="IPR056798">
    <property type="entry name" value="ADH_Fe_C"/>
</dbReference>
<dbReference type="Pfam" id="PF25137">
    <property type="entry name" value="ADH_Fe_C"/>
    <property type="match status" value="1"/>
</dbReference>
<dbReference type="SUPFAM" id="SSF56796">
    <property type="entry name" value="Dehydroquinate synthase-like"/>
    <property type="match status" value="1"/>
</dbReference>
<dbReference type="Proteomes" id="UP000092528">
    <property type="component" value="Chromosome 2"/>
</dbReference>
<dbReference type="GeneID" id="96874108"/>
<keyword evidence="7" id="KW-1185">Reference proteome</keyword>
<dbReference type="InterPro" id="IPR034802">
    <property type="entry name" value="NADPH_BDH"/>
</dbReference>
<dbReference type="PANTHER" id="PTHR11496:SF83">
    <property type="entry name" value="HYDROXYACID-OXOACID TRANSHYDROGENASE, MITOCHONDRIAL"/>
    <property type="match status" value="1"/>
</dbReference>
<gene>
    <name evidence="6" type="ORF">VSVS05_03903</name>
</gene>
<evidence type="ECO:0000259" key="5">
    <source>
        <dbReference type="Pfam" id="PF25137"/>
    </source>
</evidence>
<feature type="domain" description="Fe-containing alcohol dehydrogenase-like C-terminal" evidence="5">
    <location>
        <begin position="186"/>
        <end position="376"/>
    </location>
</feature>
<comment type="similarity">
    <text evidence="2">Belongs to the iron-containing alcohol dehydrogenase family.</text>
</comment>
<dbReference type="PATRIC" id="fig|45658.7.peg.3870"/>
<dbReference type="CDD" id="cd08179">
    <property type="entry name" value="NADPH_BDH"/>
    <property type="match status" value="1"/>
</dbReference>
<evidence type="ECO:0000256" key="2">
    <source>
        <dbReference type="ARBA" id="ARBA00007358"/>
    </source>
</evidence>
<evidence type="ECO:0000313" key="7">
    <source>
        <dbReference type="Proteomes" id="UP000092528"/>
    </source>
</evidence>
<dbReference type="InterPro" id="IPR039697">
    <property type="entry name" value="Alcohol_dehydrogenase_Fe"/>
</dbReference>
<dbReference type="PROSITE" id="PS00060">
    <property type="entry name" value="ADH_IRON_2"/>
    <property type="match status" value="1"/>
</dbReference>
<dbReference type="Gene3D" id="3.40.50.1970">
    <property type="match status" value="1"/>
</dbReference>
<sequence>MNMFKIPESIYFGENAMEALKTLQGKKAVIVTGGSSMKKFGFIAQTQQLLGEAGIDSLVFDGVEPNPSVQTVVKGAQAMRDFEPDWIIAIGGGSALDAAKIMLCFYEHPQLDFADIIPVGSMPALRTKAKFVAIPSTSGTASEITAFSVITDLENHIKYPIVSAHIVPDVAIIDPALPAKMPPHITANTGMDVMAHALEAFASIAANDYSDPLAMRAVKLVFENIETAYKHGDDMAARDNMHNASTLAGMAFSNVSLGLVHSLAHKIGGEFGVTHGLANAILMPYIIEYNKQSTDKYAEIERYLGLESIENELRALNAKLDIPLTFKEITEVEISEEAFLAVLDRMSQNAFDDPCTLTNPGTPTAADVKEIYRRAYFG</sequence>
<protein>
    <submittedName>
        <fullName evidence="6">NADPH-dependent butanol dehydrogenase</fullName>
        <ecNumber evidence="6">1.1.1.-</ecNumber>
    </submittedName>
</protein>
<comment type="cofactor">
    <cofactor evidence="1">
        <name>Fe cation</name>
        <dbReference type="ChEBI" id="CHEBI:24875"/>
    </cofactor>
</comment>
<dbReference type="FunFam" id="1.20.1090.10:FF:000001">
    <property type="entry name" value="Aldehyde-alcohol dehydrogenase"/>
    <property type="match status" value="1"/>
</dbReference>
<dbReference type="AlphaFoldDB" id="A0A1C7FIU8"/>
<dbReference type="STRING" id="45658.VSVS12_03338"/>
<accession>A0A1C7FIU8</accession>
<proteinExistence type="inferred from homology"/>
<dbReference type="EC" id="1.1.1.-" evidence="6"/>